<dbReference type="PANTHER" id="PTHR12203:SF35">
    <property type="entry name" value="PROTEIN O-GLUCOSYLTRANSFERASE 1"/>
    <property type="match status" value="1"/>
</dbReference>
<dbReference type="HOGENOM" id="CLU_041919_1_0_1"/>
<proteinExistence type="inferred from homology"/>
<dbReference type="InParanoid" id="E9GPM7"/>
<sequence length="415" mass="48238">MECLCQIVVDFKLCLQFYIGLLVFIFGVKCTGTVEEFGYCTKLNGCNQNEVEENMYTQENNENWVEFKGHISQSLLDYKPCLFKNCSCFTNLVIEDLKAFKDVGITKSMLDKAKDRGTKYQIIGQKLYRESFCLFPSRCAGIEHFILKVIKDLPDMELIINNRDWPQVSRHFGEVLPILSFSKTKEYLDITYPAWTFWEGGPAISLYPRGLGRWDQHRISIDKVAATYPWNEKQSKAFFRGSRTSSERDPLILLSRGNLNLVDAQYTKNQAWKSDSDTLGAPPAEEVSLESHCSYKYLFNYRGVAASFRFKHLFLCKSLVFHVGDEWIEFFYPALKPWVHYIPVSSAATQRDLARLIRFAKENDSLVSKIATRGHQLVWNHLKLSDVECYWKFLLTEYAKLLRFKPQLDRQLITI</sequence>
<evidence type="ECO:0000256" key="6">
    <source>
        <dbReference type="ARBA" id="ARBA00045690"/>
    </source>
</evidence>
<dbReference type="FunCoup" id="E9GPM7">
    <property type="interactions" value="1716"/>
</dbReference>
<dbReference type="InterPro" id="IPR006598">
    <property type="entry name" value="CAP10"/>
</dbReference>
<name>E9GPM7_DAPPU</name>
<dbReference type="GO" id="GO:0045747">
    <property type="term" value="P:positive regulation of Notch signaling pathway"/>
    <property type="evidence" value="ECO:0000318"/>
    <property type="project" value="GO_Central"/>
</dbReference>
<evidence type="ECO:0000256" key="4">
    <source>
        <dbReference type="ARBA" id="ARBA00022676"/>
    </source>
</evidence>
<dbReference type="eggNOG" id="KOG2458">
    <property type="taxonomic scope" value="Eukaryota"/>
</dbReference>
<comment type="similarity">
    <text evidence="3">Belongs to the glycosyltransferase 90 family.</text>
</comment>
<dbReference type="PhylomeDB" id="E9GPM7"/>
<evidence type="ECO:0000256" key="2">
    <source>
        <dbReference type="ARBA" id="ARBA00004922"/>
    </source>
</evidence>
<dbReference type="GO" id="GO:0035251">
    <property type="term" value="F:UDP-glucosyltransferase activity"/>
    <property type="evidence" value="ECO:0000318"/>
    <property type="project" value="GO_Central"/>
</dbReference>
<dbReference type="PANTHER" id="PTHR12203">
    <property type="entry name" value="KDEL LYS-ASP-GLU-LEU CONTAINING - RELATED"/>
    <property type="match status" value="1"/>
</dbReference>
<dbReference type="OMA" id="EDDCMFP"/>
<feature type="domain" description="Glycosyl transferase CAP10" evidence="7">
    <location>
        <begin position="152"/>
        <end position="405"/>
    </location>
</feature>
<keyword evidence="4" id="KW-0328">Glycosyltransferase</keyword>
<evidence type="ECO:0000256" key="5">
    <source>
        <dbReference type="ARBA" id="ARBA00022679"/>
    </source>
</evidence>
<dbReference type="GO" id="GO:0005788">
    <property type="term" value="C:endoplasmic reticulum lumen"/>
    <property type="evidence" value="ECO:0007669"/>
    <property type="project" value="UniProtKB-SubCell"/>
</dbReference>
<evidence type="ECO:0000313" key="8">
    <source>
        <dbReference type="EMBL" id="EFX78410.1"/>
    </source>
</evidence>
<dbReference type="SMART" id="SM00672">
    <property type="entry name" value="CAP10"/>
    <property type="match status" value="1"/>
</dbReference>
<dbReference type="AlphaFoldDB" id="E9GPM7"/>
<dbReference type="GO" id="GO:0035252">
    <property type="term" value="F:UDP-xylosyltransferase activity"/>
    <property type="evidence" value="ECO:0000318"/>
    <property type="project" value="GO_Central"/>
</dbReference>
<dbReference type="STRING" id="6669.E9GPM7"/>
<dbReference type="GO" id="GO:0012505">
    <property type="term" value="C:endomembrane system"/>
    <property type="evidence" value="ECO:0000318"/>
    <property type="project" value="GO_Central"/>
</dbReference>
<dbReference type="Pfam" id="PF05686">
    <property type="entry name" value="Glyco_transf_90"/>
    <property type="match status" value="1"/>
</dbReference>
<dbReference type="OrthoDB" id="202415at2759"/>
<accession>E9GPM7</accession>
<keyword evidence="5" id="KW-0808">Transferase</keyword>
<dbReference type="KEGG" id="dpx:DAPPUDRAFT_305151"/>
<evidence type="ECO:0000256" key="3">
    <source>
        <dbReference type="ARBA" id="ARBA00010118"/>
    </source>
</evidence>
<keyword evidence="9" id="KW-1185">Reference proteome</keyword>
<gene>
    <name evidence="8" type="ORF">DAPPUDRAFT_305151</name>
</gene>
<dbReference type="InterPro" id="IPR051091">
    <property type="entry name" value="O-Glucosyltr/Glycosyltrsf_90"/>
</dbReference>
<evidence type="ECO:0000256" key="1">
    <source>
        <dbReference type="ARBA" id="ARBA00004319"/>
    </source>
</evidence>
<dbReference type="Proteomes" id="UP000000305">
    <property type="component" value="Unassembled WGS sequence"/>
</dbReference>
<protein>
    <recommendedName>
        <fullName evidence="7">Glycosyl transferase CAP10 domain-containing protein</fullName>
    </recommendedName>
</protein>
<reference evidence="8 9" key="1">
    <citation type="journal article" date="2011" name="Science">
        <title>The ecoresponsive genome of Daphnia pulex.</title>
        <authorList>
            <person name="Colbourne J.K."/>
            <person name="Pfrender M.E."/>
            <person name="Gilbert D."/>
            <person name="Thomas W.K."/>
            <person name="Tucker A."/>
            <person name="Oakley T.H."/>
            <person name="Tokishita S."/>
            <person name="Aerts A."/>
            <person name="Arnold G.J."/>
            <person name="Basu M.K."/>
            <person name="Bauer D.J."/>
            <person name="Caceres C.E."/>
            <person name="Carmel L."/>
            <person name="Casola C."/>
            <person name="Choi J.H."/>
            <person name="Detter J.C."/>
            <person name="Dong Q."/>
            <person name="Dusheyko S."/>
            <person name="Eads B.D."/>
            <person name="Frohlich T."/>
            <person name="Geiler-Samerotte K.A."/>
            <person name="Gerlach D."/>
            <person name="Hatcher P."/>
            <person name="Jogdeo S."/>
            <person name="Krijgsveld J."/>
            <person name="Kriventseva E.V."/>
            <person name="Kultz D."/>
            <person name="Laforsch C."/>
            <person name="Lindquist E."/>
            <person name="Lopez J."/>
            <person name="Manak J.R."/>
            <person name="Muller J."/>
            <person name="Pangilinan J."/>
            <person name="Patwardhan R.P."/>
            <person name="Pitluck S."/>
            <person name="Pritham E.J."/>
            <person name="Rechtsteiner A."/>
            <person name="Rho M."/>
            <person name="Rogozin I.B."/>
            <person name="Sakarya O."/>
            <person name="Salamov A."/>
            <person name="Schaack S."/>
            <person name="Shapiro H."/>
            <person name="Shiga Y."/>
            <person name="Skalitzky C."/>
            <person name="Smith Z."/>
            <person name="Souvorov A."/>
            <person name="Sung W."/>
            <person name="Tang Z."/>
            <person name="Tsuchiya D."/>
            <person name="Tu H."/>
            <person name="Vos H."/>
            <person name="Wang M."/>
            <person name="Wolf Y.I."/>
            <person name="Yamagata H."/>
            <person name="Yamada T."/>
            <person name="Ye Y."/>
            <person name="Shaw J.R."/>
            <person name="Andrews J."/>
            <person name="Crease T.J."/>
            <person name="Tang H."/>
            <person name="Lucas S.M."/>
            <person name="Robertson H.M."/>
            <person name="Bork P."/>
            <person name="Koonin E.V."/>
            <person name="Zdobnov E.M."/>
            <person name="Grigoriev I.V."/>
            <person name="Lynch M."/>
            <person name="Boore J.L."/>
        </authorList>
    </citation>
    <scope>NUCLEOTIDE SEQUENCE [LARGE SCALE GENOMIC DNA]</scope>
</reference>
<comment type="pathway">
    <text evidence="2">Protein modification; protein glycosylation.</text>
</comment>
<comment type="subcellular location">
    <subcellularLocation>
        <location evidence="1">Endoplasmic reticulum lumen</location>
    </subcellularLocation>
</comment>
<dbReference type="GO" id="GO:0006493">
    <property type="term" value="P:protein O-linked glycosylation"/>
    <property type="evidence" value="ECO:0000318"/>
    <property type="project" value="GO_Central"/>
</dbReference>
<dbReference type="EMBL" id="GL732557">
    <property type="protein sequence ID" value="EFX78410.1"/>
    <property type="molecule type" value="Genomic_DNA"/>
</dbReference>
<evidence type="ECO:0000313" key="9">
    <source>
        <dbReference type="Proteomes" id="UP000000305"/>
    </source>
</evidence>
<comment type="function">
    <text evidence="6">Protein O-glucosyltransferase. Catalyzes the reaction that attaches glucose through an O-glycosidic linkage to a conserved serine residue found in the consensus sequence C-X-S-X-[PA]-C in epidermal growth factor-like repeats. Regulates Notch signaling by glucosylating Notch in the ER, glucosylation is required for the correct folding and cleavage of Notch.</text>
</comment>
<evidence type="ECO:0000259" key="7">
    <source>
        <dbReference type="SMART" id="SM00672"/>
    </source>
</evidence>
<organism evidence="8 9">
    <name type="scientific">Daphnia pulex</name>
    <name type="common">Water flea</name>
    <dbReference type="NCBI Taxonomy" id="6669"/>
    <lineage>
        <taxon>Eukaryota</taxon>
        <taxon>Metazoa</taxon>
        <taxon>Ecdysozoa</taxon>
        <taxon>Arthropoda</taxon>
        <taxon>Crustacea</taxon>
        <taxon>Branchiopoda</taxon>
        <taxon>Diplostraca</taxon>
        <taxon>Cladocera</taxon>
        <taxon>Anomopoda</taxon>
        <taxon>Daphniidae</taxon>
        <taxon>Daphnia</taxon>
    </lineage>
</organism>